<evidence type="ECO:0000313" key="8">
    <source>
        <dbReference type="Proteomes" id="UP001469553"/>
    </source>
</evidence>
<evidence type="ECO:0000256" key="5">
    <source>
        <dbReference type="ARBA" id="ARBA00022833"/>
    </source>
</evidence>
<name>A0ABV1AFJ9_9TELE</name>
<evidence type="ECO:0000256" key="4">
    <source>
        <dbReference type="ARBA" id="ARBA00022771"/>
    </source>
</evidence>
<comment type="caution">
    <text evidence="7">The sequence shown here is derived from an EMBL/GenBank/DDBJ whole genome shotgun (WGS) entry which is preliminary data.</text>
</comment>
<sequence length="203" mass="22549">MVLQYISDSMFLSQVCGALLSCGNHTCEEVCHDGGCPPCPRSVSRSCPCGKTKSSLPCTEEVPPCGDTCERRLSCLKHTCSMRCHRGSCETCRQEVEKECRCGKYRKQMACHKEYLCDSKCPKTRTCQRHQCRRKCCPGNCPPCDQICGRTLGCRNHKCPSVCHQGNLSCAGLDPFRKRCVCGTAVIDLLVTRSKKPLIKLNC</sequence>
<feature type="domain" description="NF-X1-type" evidence="6">
    <location>
        <begin position="22"/>
        <end position="41"/>
    </location>
</feature>
<accession>A0ABV1AFJ9</accession>
<dbReference type="Proteomes" id="UP001469553">
    <property type="component" value="Unassembled WGS sequence"/>
</dbReference>
<evidence type="ECO:0000256" key="2">
    <source>
        <dbReference type="ARBA" id="ARBA00022723"/>
    </source>
</evidence>
<evidence type="ECO:0000313" key="7">
    <source>
        <dbReference type="EMBL" id="MEQ2316965.1"/>
    </source>
</evidence>
<dbReference type="EMBL" id="JAHRIP010091314">
    <property type="protein sequence ID" value="MEQ2316965.1"/>
    <property type="molecule type" value="Genomic_DNA"/>
</dbReference>
<feature type="domain" description="NF-X1-type" evidence="6">
    <location>
        <begin position="127"/>
        <end position="146"/>
    </location>
</feature>
<reference evidence="7 8" key="1">
    <citation type="submission" date="2021-06" db="EMBL/GenBank/DDBJ databases">
        <authorList>
            <person name="Palmer J.M."/>
        </authorList>
    </citation>
    <scope>NUCLEOTIDE SEQUENCE [LARGE SCALE GENOMIC DNA]</scope>
    <source>
        <strain evidence="7 8">AS_MEX2019</strain>
        <tissue evidence="7">Muscle</tissue>
    </source>
</reference>
<dbReference type="PANTHER" id="PTHR12360:SF1">
    <property type="entry name" value="NF-X1-TYPE ZINC FINGER PROTEIN NFXL1"/>
    <property type="match status" value="1"/>
</dbReference>
<evidence type="ECO:0000256" key="1">
    <source>
        <dbReference type="ARBA" id="ARBA00007269"/>
    </source>
</evidence>
<keyword evidence="5" id="KW-0862">Zinc</keyword>
<evidence type="ECO:0000259" key="6">
    <source>
        <dbReference type="SMART" id="SM00438"/>
    </source>
</evidence>
<dbReference type="PANTHER" id="PTHR12360">
    <property type="entry name" value="NUCLEAR TRANSCRIPTION FACTOR, X-BOX BINDING 1 NFX1"/>
    <property type="match status" value="1"/>
</dbReference>
<dbReference type="InterPro" id="IPR034078">
    <property type="entry name" value="NFX1_fam"/>
</dbReference>
<keyword evidence="8" id="KW-1185">Reference proteome</keyword>
<keyword evidence="4" id="KW-0863">Zinc-finger</keyword>
<keyword evidence="2" id="KW-0479">Metal-binding</keyword>
<gene>
    <name evidence="7" type="ORF">AMECASPLE_037915</name>
</gene>
<feature type="domain" description="NF-X1-type" evidence="6">
    <location>
        <begin position="75"/>
        <end position="94"/>
    </location>
</feature>
<dbReference type="SMART" id="SM00438">
    <property type="entry name" value="ZnF_NFX"/>
    <property type="match status" value="4"/>
</dbReference>
<proteinExistence type="inferred from homology"/>
<evidence type="ECO:0000256" key="3">
    <source>
        <dbReference type="ARBA" id="ARBA00022737"/>
    </source>
</evidence>
<dbReference type="CDD" id="cd06008">
    <property type="entry name" value="NF-X1-zinc-finger"/>
    <property type="match status" value="2"/>
</dbReference>
<dbReference type="Pfam" id="PF01422">
    <property type="entry name" value="zf-NF-X1"/>
    <property type="match status" value="4"/>
</dbReference>
<dbReference type="InterPro" id="IPR000967">
    <property type="entry name" value="Znf_NFX1"/>
</dbReference>
<keyword evidence="3" id="KW-0677">Repeat</keyword>
<comment type="similarity">
    <text evidence="1">Belongs to the NFX1 family.</text>
</comment>
<protein>
    <recommendedName>
        <fullName evidence="6">NF-X1-type domain-containing protein</fullName>
    </recommendedName>
</protein>
<feature type="domain" description="NF-X1-type" evidence="6">
    <location>
        <begin position="154"/>
        <end position="182"/>
    </location>
</feature>
<organism evidence="7 8">
    <name type="scientific">Ameca splendens</name>
    <dbReference type="NCBI Taxonomy" id="208324"/>
    <lineage>
        <taxon>Eukaryota</taxon>
        <taxon>Metazoa</taxon>
        <taxon>Chordata</taxon>
        <taxon>Craniata</taxon>
        <taxon>Vertebrata</taxon>
        <taxon>Euteleostomi</taxon>
        <taxon>Actinopterygii</taxon>
        <taxon>Neopterygii</taxon>
        <taxon>Teleostei</taxon>
        <taxon>Neoteleostei</taxon>
        <taxon>Acanthomorphata</taxon>
        <taxon>Ovalentaria</taxon>
        <taxon>Atherinomorphae</taxon>
        <taxon>Cyprinodontiformes</taxon>
        <taxon>Goodeidae</taxon>
        <taxon>Ameca</taxon>
    </lineage>
</organism>